<proteinExistence type="predicted"/>
<dbReference type="Pfam" id="PF13365">
    <property type="entry name" value="Trypsin_2"/>
    <property type="match status" value="1"/>
</dbReference>
<evidence type="ECO:0000256" key="1">
    <source>
        <dbReference type="ARBA" id="ARBA00022670"/>
    </source>
</evidence>
<feature type="region of interest" description="Disordered" evidence="3">
    <location>
        <begin position="1"/>
        <end position="22"/>
    </location>
</feature>
<comment type="caution">
    <text evidence="4">The sequence shown here is derived from an EMBL/GenBank/DDBJ whole genome shotgun (WGS) entry which is preliminary data.</text>
</comment>
<evidence type="ECO:0000313" key="5">
    <source>
        <dbReference type="Proteomes" id="UP000624325"/>
    </source>
</evidence>
<organism evidence="4 5">
    <name type="scientific">Asanoa iriomotensis</name>
    <dbReference type="NCBI Taxonomy" id="234613"/>
    <lineage>
        <taxon>Bacteria</taxon>
        <taxon>Bacillati</taxon>
        <taxon>Actinomycetota</taxon>
        <taxon>Actinomycetes</taxon>
        <taxon>Micromonosporales</taxon>
        <taxon>Micromonosporaceae</taxon>
        <taxon>Asanoa</taxon>
    </lineage>
</organism>
<dbReference type="InterPro" id="IPR009003">
    <property type="entry name" value="Peptidase_S1_PA"/>
</dbReference>
<keyword evidence="5" id="KW-1185">Reference proteome</keyword>
<accession>A0ABQ4C985</accession>
<protein>
    <recommendedName>
        <fullName evidence="6">Trypsin-like peptidase</fullName>
    </recommendedName>
</protein>
<dbReference type="Gene3D" id="2.40.10.120">
    <property type="match status" value="1"/>
</dbReference>
<gene>
    <name evidence="4" type="ORF">Air01nite_54410</name>
</gene>
<sequence length="300" mass="29312">MTTTPTSPTGLGEPRGPEYVSPDLDLLERGGGSGLPPGRRRPFSTAGWRRAALIGAAVIAVSAVSGGLAGGLVARGEGGPGAQATPTPSTMAGGVPGDMIAAANNTLAGVVSVEVRAADGSATAGSGFAIDGNQNIVTNDHTLGTGEPKAVYVETPTGRRIPATLVGRDPDRDIAVLKVPSNTGLRPLPLAKSGTTQVGEPVIAVGTPLGLSGTVTAGIVSALDRVVKLGKSGRSQSAIQTDASINPGNSGGPLVNGRGEVVGVNTAIASLEGGGSIGIGFAIPIEQASQAADRIIAGGG</sequence>
<keyword evidence="2" id="KW-0378">Hydrolase</keyword>
<evidence type="ECO:0000313" key="4">
    <source>
        <dbReference type="EMBL" id="GIF59346.1"/>
    </source>
</evidence>
<dbReference type="PANTHER" id="PTHR43343:SF3">
    <property type="entry name" value="PROTEASE DO-LIKE 8, CHLOROPLASTIC"/>
    <property type="match status" value="1"/>
</dbReference>
<keyword evidence="1" id="KW-0645">Protease</keyword>
<evidence type="ECO:0000256" key="2">
    <source>
        <dbReference type="ARBA" id="ARBA00022801"/>
    </source>
</evidence>
<evidence type="ECO:0008006" key="6">
    <source>
        <dbReference type="Google" id="ProtNLM"/>
    </source>
</evidence>
<dbReference type="InterPro" id="IPR001940">
    <property type="entry name" value="Peptidase_S1C"/>
</dbReference>
<dbReference type="InterPro" id="IPR051201">
    <property type="entry name" value="Chloro_Bact_Ser_Proteases"/>
</dbReference>
<dbReference type="PANTHER" id="PTHR43343">
    <property type="entry name" value="PEPTIDASE S12"/>
    <property type="match status" value="1"/>
</dbReference>
<dbReference type="SUPFAM" id="SSF50494">
    <property type="entry name" value="Trypsin-like serine proteases"/>
    <property type="match status" value="1"/>
</dbReference>
<dbReference type="RefSeq" id="WP_203706175.1">
    <property type="nucleotide sequence ID" value="NZ_BAAALU010000013.1"/>
</dbReference>
<name>A0ABQ4C985_9ACTN</name>
<dbReference type="Proteomes" id="UP000624325">
    <property type="component" value="Unassembled WGS sequence"/>
</dbReference>
<reference evidence="4 5" key="1">
    <citation type="submission" date="2021-01" db="EMBL/GenBank/DDBJ databases">
        <title>Whole genome shotgun sequence of Asanoa iriomotensis NBRC 100142.</title>
        <authorList>
            <person name="Komaki H."/>
            <person name="Tamura T."/>
        </authorList>
    </citation>
    <scope>NUCLEOTIDE SEQUENCE [LARGE SCALE GENOMIC DNA]</scope>
    <source>
        <strain evidence="4 5">NBRC 100142</strain>
    </source>
</reference>
<dbReference type="EMBL" id="BONC01000045">
    <property type="protein sequence ID" value="GIF59346.1"/>
    <property type="molecule type" value="Genomic_DNA"/>
</dbReference>
<dbReference type="PRINTS" id="PR00834">
    <property type="entry name" value="PROTEASES2C"/>
</dbReference>
<evidence type="ECO:0000256" key="3">
    <source>
        <dbReference type="SAM" id="MobiDB-lite"/>
    </source>
</evidence>